<dbReference type="Pfam" id="PF01008">
    <property type="entry name" value="IF-2B"/>
    <property type="match status" value="1"/>
</dbReference>
<dbReference type="InterPro" id="IPR042529">
    <property type="entry name" value="IF_2B-like_C"/>
</dbReference>
<dbReference type="SUPFAM" id="SSF100950">
    <property type="entry name" value="NagB/RpiA/CoA transferase-like"/>
    <property type="match status" value="1"/>
</dbReference>
<accession>X1TY32</accession>
<reference evidence="1" key="1">
    <citation type="journal article" date="2014" name="Front. Microbiol.">
        <title>High frequency of phylogenetically diverse reductive dehalogenase-homologous genes in deep subseafloor sedimentary metagenomes.</title>
        <authorList>
            <person name="Kawai M."/>
            <person name="Futagami T."/>
            <person name="Toyoda A."/>
            <person name="Takaki Y."/>
            <person name="Nishi S."/>
            <person name="Hori S."/>
            <person name="Arai W."/>
            <person name="Tsubouchi T."/>
            <person name="Morono Y."/>
            <person name="Uchiyama I."/>
            <person name="Ito T."/>
            <person name="Fujiyama A."/>
            <person name="Inagaki F."/>
            <person name="Takami H."/>
        </authorList>
    </citation>
    <scope>NUCLEOTIDE SEQUENCE</scope>
    <source>
        <strain evidence="1">Expedition CK06-06</strain>
    </source>
</reference>
<name>X1TY32_9ZZZZ</name>
<proteinExistence type="predicted"/>
<dbReference type="InterPro" id="IPR037171">
    <property type="entry name" value="NagB/RpiA_transferase-like"/>
</dbReference>
<dbReference type="AlphaFoldDB" id="X1TY32"/>
<dbReference type="InterPro" id="IPR000649">
    <property type="entry name" value="IF-2B-related"/>
</dbReference>
<organism evidence="1">
    <name type="scientific">marine sediment metagenome</name>
    <dbReference type="NCBI Taxonomy" id="412755"/>
    <lineage>
        <taxon>unclassified sequences</taxon>
        <taxon>metagenomes</taxon>
        <taxon>ecological metagenomes</taxon>
    </lineage>
</organism>
<dbReference type="PANTHER" id="PTHR43475">
    <property type="entry name" value="METHYLTHIORIBOSE-1-PHOSPHATE ISOMERASE"/>
    <property type="match status" value="1"/>
</dbReference>
<sequence length="205" mass="22294">GSLQAIAQIAKYGSELIADGDRIMTHSYSSTVVAVLEEAFTKHRNIEVIITRSGPGRTGERIARQLGLYGIPSTFIDDAAMGFYVSTVNKVMVGADRVCADGKIVNGIGTYQLALVAERASIPFYVLCETLKFDPRLKSNGVDLEEKEPSEVVEPGRLPTGIKVKNPYFDITPLELIAGIVTENGLLTPQEIISYMQKSLIVKDS</sequence>
<evidence type="ECO:0000313" key="1">
    <source>
        <dbReference type="EMBL" id="GAJ10238.1"/>
    </source>
</evidence>
<feature type="non-terminal residue" evidence="1">
    <location>
        <position position="1"/>
    </location>
</feature>
<dbReference type="GO" id="GO:0046523">
    <property type="term" value="F:S-methyl-5-thioribose-1-phosphate isomerase activity"/>
    <property type="evidence" value="ECO:0007669"/>
    <property type="project" value="TreeGrafter"/>
</dbReference>
<protein>
    <recommendedName>
        <fullName evidence="2">S-methyl-5-thioribose-1-phosphate isomerase</fullName>
    </recommendedName>
</protein>
<gene>
    <name evidence="1" type="ORF">S12H4_49193</name>
</gene>
<dbReference type="EMBL" id="BARW01030840">
    <property type="protein sequence ID" value="GAJ10238.1"/>
    <property type="molecule type" value="Genomic_DNA"/>
</dbReference>
<dbReference type="Gene3D" id="3.40.50.10470">
    <property type="entry name" value="Translation initiation factor eif-2b, domain 2"/>
    <property type="match status" value="1"/>
</dbReference>
<evidence type="ECO:0008006" key="2">
    <source>
        <dbReference type="Google" id="ProtNLM"/>
    </source>
</evidence>
<dbReference type="GO" id="GO:0019509">
    <property type="term" value="P:L-methionine salvage from methylthioadenosine"/>
    <property type="evidence" value="ECO:0007669"/>
    <property type="project" value="TreeGrafter"/>
</dbReference>
<comment type="caution">
    <text evidence="1">The sequence shown here is derived from an EMBL/GenBank/DDBJ whole genome shotgun (WGS) entry which is preliminary data.</text>
</comment>
<dbReference type="PANTHER" id="PTHR43475:SF2">
    <property type="entry name" value="RIBOSE 1,5-BISPHOSPHATE ISOMERASE"/>
    <property type="match status" value="1"/>
</dbReference>